<dbReference type="SUPFAM" id="SSF56935">
    <property type="entry name" value="Porins"/>
    <property type="match status" value="1"/>
</dbReference>
<keyword evidence="2" id="KW-1185">Reference proteome</keyword>
<dbReference type="STRING" id="1519643.SAMN06295933_0395"/>
<proteinExistence type="predicted"/>
<dbReference type="OrthoDB" id="5442120at2"/>
<dbReference type="Proteomes" id="UP000192906">
    <property type="component" value="Unassembled WGS sequence"/>
</dbReference>
<gene>
    <name evidence="1" type="ORF">SAMN06295933_0395</name>
</gene>
<protein>
    <submittedName>
        <fullName evidence="1">Uncharacterized protein, PEP-CTERM system associated</fullName>
    </submittedName>
</protein>
<evidence type="ECO:0000313" key="2">
    <source>
        <dbReference type="Proteomes" id="UP000192906"/>
    </source>
</evidence>
<dbReference type="EMBL" id="FWZU01000001">
    <property type="protein sequence ID" value="SME90672.1"/>
    <property type="molecule type" value="Genomic_DNA"/>
</dbReference>
<reference evidence="2" key="1">
    <citation type="submission" date="2017-04" db="EMBL/GenBank/DDBJ databases">
        <authorList>
            <person name="Varghese N."/>
            <person name="Submissions S."/>
        </authorList>
    </citation>
    <scope>NUCLEOTIDE SEQUENCE [LARGE SCALE GENOMIC DNA]</scope>
    <source>
        <strain evidence="2">K3S</strain>
    </source>
</reference>
<evidence type="ECO:0000313" key="1">
    <source>
        <dbReference type="EMBL" id="SME90672.1"/>
    </source>
</evidence>
<sequence length="548" mass="61918">MINFVRQVIRVLGISILLIPVCCVLADQYGSSWRVRMPVIQPLEVVAKSSDYKHISDFKRPVSHAVLRTESLDYVVDDGPLYRVAFYKEKVKKDSTGSANGYSQVAQADAAVEGKKESTYNAENDTSAENKAAFSTGISENPLVAPSVSILPNGNAAVKQQRIAQDVSFYTTPKRALGLSGTVIKVKPSVTVVETYDSNVDYAKISDFVTRIKPALTLDIIGQDSLVKFRGDFIYRTYLEHDELNRYDYNLNLSGKYRFSPKLDASLDLMHNRRHNLDQNTYDSGGVELDPSIILTTTATPQLNWRVSEKDNLNVVFNIDKTDYERKADSDYLSNVLNLVWGHALDDELTTFFLGAMTTYTHYSREIDNLDGDQVTFQNVIGVDHQFTPALKLSLKGGPGVTISNYSNDAGHDDGTAIMYQFRAELGYREPTFSIVPALERVVRPGRYGENEILDQFELYYRYLFSETLNYNIVNTLWQIDADGVQGGRKHKSTGFFTQSVFTWEFKEDWKATCGLSYNFGQNEISHKTNDRFKSWIGFTYSFPTEIN</sequence>
<accession>A0A1X7C668</accession>
<dbReference type="RefSeq" id="WP_085097524.1">
    <property type="nucleotide sequence ID" value="NZ_FWZU01000001.1"/>
</dbReference>
<name>A0A1X7C668_9BACT</name>
<dbReference type="AlphaFoldDB" id="A0A1X7C668"/>
<organism evidence="1 2">
    <name type="scientific">Desulfovibrio gilichinskyi</name>
    <dbReference type="NCBI Taxonomy" id="1519643"/>
    <lineage>
        <taxon>Bacteria</taxon>
        <taxon>Pseudomonadati</taxon>
        <taxon>Thermodesulfobacteriota</taxon>
        <taxon>Desulfovibrionia</taxon>
        <taxon>Desulfovibrionales</taxon>
        <taxon>Desulfovibrionaceae</taxon>
        <taxon>Desulfovibrio</taxon>
    </lineage>
</organism>